<dbReference type="AlphaFoldDB" id="A0A5Q6PCX4"/>
<reference evidence="1 2" key="1">
    <citation type="submission" date="2019-09" db="EMBL/GenBank/DDBJ databases">
        <authorList>
            <person name="Kritzky A."/>
            <person name="Schelkanova E.Y."/>
            <person name="Alkhova Z.V."/>
            <person name="Smirnova N.I."/>
        </authorList>
    </citation>
    <scope>NUCLEOTIDE SEQUENCE [LARGE SCALE GENOMIC DNA]</scope>
    <source>
        <strain evidence="1 2">M1526</strain>
    </source>
</reference>
<accession>A0A5Q6PCX4</accession>
<gene>
    <name evidence="1" type="ORF">F0M16_21445</name>
</gene>
<name>A0A5Q6PCX4_VIBCL</name>
<evidence type="ECO:0000313" key="1">
    <source>
        <dbReference type="EMBL" id="KAA1252726.1"/>
    </source>
</evidence>
<proteinExistence type="predicted"/>
<organism evidence="1 2">
    <name type="scientific">Vibrio cholerae</name>
    <dbReference type="NCBI Taxonomy" id="666"/>
    <lineage>
        <taxon>Bacteria</taxon>
        <taxon>Pseudomonadati</taxon>
        <taxon>Pseudomonadota</taxon>
        <taxon>Gammaproteobacteria</taxon>
        <taxon>Vibrionales</taxon>
        <taxon>Vibrionaceae</taxon>
        <taxon>Vibrio</taxon>
    </lineage>
</organism>
<comment type="caution">
    <text evidence="1">The sequence shown here is derived from an EMBL/GenBank/DDBJ whole genome shotgun (WGS) entry which is preliminary data.</text>
</comment>
<dbReference type="EMBL" id="VUAA01000042">
    <property type="protein sequence ID" value="KAA1252726.1"/>
    <property type="molecule type" value="Genomic_DNA"/>
</dbReference>
<protein>
    <submittedName>
        <fullName evidence="1">Uncharacterized protein</fullName>
    </submittedName>
</protein>
<sequence>MICKGFKNILSFMKGEVTQKSELAISADNVFIGDKYSQMELVAINSVQASQNAAFIVSPQYTHELRSHTIPKNVSLLEIDAELEKSHAKYVQAIENAVSELLKRKEVPDVIIIENCQVDLRKQFGEAMDDITLLYIYHSGSEMTSEKHSKSSGIVHLFHHEDPAYMLSHLYGLTSTHSYVKYSTSFKQQEFVTVHTS</sequence>
<dbReference type="Proteomes" id="UP000323225">
    <property type="component" value="Unassembled WGS sequence"/>
</dbReference>
<evidence type="ECO:0000313" key="2">
    <source>
        <dbReference type="Proteomes" id="UP000323225"/>
    </source>
</evidence>